<dbReference type="SUPFAM" id="SSF48403">
    <property type="entry name" value="Ankyrin repeat"/>
    <property type="match status" value="2"/>
</dbReference>
<feature type="domain" description="Ion transport" evidence="14">
    <location>
        <begin position="878"/>
        <end position="1096"/>
    </location>
</feature>
<keyword evidence="16" id="KW-1185">Reference proteome</keyword>
<feature type="region of interest" description="Disordered" evidence="12">
    <location>
        <begin position="720"/>
        <end position="753"/>
    </location>
</feature>
<feature type="repeat" description="ANK" evidence="11">
    <location>
        <begin position="354"/>
        <end position="386"/>
    </location>
</feature>
<evidence type="ECO:0000256" key="5">
    <source>
        <dbReference type="ARBA" id="ARBA00022737"/>
    </source>
</evidence>
<evidence type="ECO:0000313" key="15">
    <source>
        <dbReference type="EnsemblMetazoa" id="XP_030850005"/>
    </source>
</evidence>
<keyword evidence="2" id="KW-0813">Transport</keyword>
<dbReference type="EnsemblMetazoa" id="XM_030994145">
    <property type="protein sequence ID" value="XP_030850005"/>
    <property type="gene ID" value="LOC593070"/>
</dbReference>
<evidence type="ECO:0000256" key="13">
    <source>
        <dbReference type="SAM" id="Phobius"/>
    </source>
</evidence>
<dbReference type="InterPro" id="IPR036770">
    <property type="entry name" value="Ankyrin_rpt-contain_sf"/>
</dbReference>
<dbReference type="AlphaFoldDB" id="A0A7M7T2Z4"/>
<dbReference type="PANTHER" id="PTHR47143:SF3">
    <property type="entry name" value="PWWP DOMAIN-CONTAINING PROTEIN"/>
    <property type="match status" value="1"/>
</dbReference>
<name>A0A7M7T2Z4_STRPU</name>
<dbReference type="KEGG" id="spu:593070"/>
<reference evidence="16" key="1">
    <citation type="submission" date="2015-02" db="EMBL/GenBank/DDBJ databases">
        <title>Genome sequencing for Strongylocentrotus purpuratus.</title>
        <authorList>
            <person name="Murali S."/>
            <person name="Liu Y."/>
            <person name="Vee V."/>
            <person name="English A."/>
            <person name="Wang M."/>
            <person name="Skinner E."/>
            <person name="Han Y."/>
            <person name="Muzny D.M."/>
            <person name="Worley K.C."/>
            <person name="Gibbs R.A."/>
        </authorList>
    </citation>
    <scope>NUCLEOTIDE SEQUENCE</scope>
</reference>
<dbReference type="Proteomes" id="UP000007110">
    <property type="component" value="Unassembled WGS sequence"/>
</dbReference>
<evidence type="ECO:0000256" key="1">
    <source>
        <dbReference type="ARBA" id="ARBA00004141"/>
    </source>
</evidence>
<dbReference type="InterPro" id="IPR002110">
    <property type="entry name" value="Ankyrin_rpt"/>
</dbReference>
<organism evidence="15 16">
    <name type="scientific">Strongylocentrotus purpuratus</name>
    <name type="common">Purple sea urchin</name>
    <dbReference type="NCBI Taxonomy" id="7668"/>
    <lineage>
        <taxon>Eukaryota</taxon>
        <taxon>Metazoa</taxon>
        <taxon>Echinodermata</taxon>
        <taxon>Eleutherozoa</taxon>
        <taxon>Echinozoa</taxon>
        <taxon>Echinoidea</taxon>
        <taxon>Euechinoidea</taxon>
        <taxon>Echinacea</taxon>
        <taxon>Camarodonta</taxon>
        <taxon>Echinidea</taxon>
        <taxon>Strongylocentrotidae</taxon>
        <taxon>Strongylocentrotus</taxon>
    </lineage>
</organism>
<evidence type="ECO:0000256" key="9">
    <source>
        <dbReference type="ARBA" id="ARBA00023136"/>
    </source>
</evidence>
<dbReference type="InterPro" id="IPR052076">
    <property type="entry name" value="TRP_cation_channel"/>
</dbReference>
<dbReference type="InterPro" id="IPR005821">
    <property type="entry name" value="Ion_trans_dom"/>
</dbReference>
<feature type="repeat" description="ANK" evidence="11">
    <location>
        <begin position="96"/>
        <end position="128"/>
    </location>
</feature>
<feature type="repeat" description="ANK" evidence="11">
    <location>
        <begin position="494"/>
        <end position="526"/>
    </location>
</feature>
<protein>
    <recommendedName>
        <fullName evidence="14">Ion transport domain-containing protein</fullName>
    </recommendedName>
</protein>
<keyword evidence="9 13" id="KW-0472">Membrane</keyword>
<evidence type="ECO:0000256" key="2">
    <source>
        <dbReference type="ARBA" id="ARBA00022448"/>
    </source>
</evidence>
<keyword evidence="5" id="KW-0677">Repeat</keyword>
<dbReference type="Pfam" id="PF12796">
    <property type="entry name" value="Ank_2"/>
    <property type="match status" value="4"/>
</dbReference>
<evidence type="ECO:0000256" key="8">
    <source>
        <dbReference type="ARBA" id="ARBA00023065"/>
    </source>
</evidence>
<dbReference type="InParanoid" id="A0A7M7T2Z4"/>
<dbReference type="Pfam" id="PF00520">
    <property type="entry name" value="Ion_trans"/>
    <property type="match status" value="1"/>
</dbReference>
<dbReference type="Gene3D" id="1.25.40.20">
    <property type="entry name" value="Ankyrin repeat-containing domain"/>
    <property type="match status" value="4"/>
</dbReference>
<keyword evidence="8" id="KW-0406">Ion transport</keyword>
<feature type="transmembrane region" description="Helical" evidence="13">
    <location>
        <begin position="980"/>
        <end position="1002"/>
    </location>
</feature>
<evidence type="ECO:0000256" key="6">
    <source>
        <dbReference type="ARBA" id="ARBA00022989"/>
    </source>
</evidence>
<keyword evidence="10" id="KW-0407">Ion channel</keyword>
<keyword evidence="7 11" id="KW-0040">ANK repeat</keyword>
<keyword evidence="4 13" id="KW-0812">Transmembrane</keyword>
<reference evidence="15" key="2">
    <citation type="submission" date="2021-01" db="UniProtKB">
        <authorList>
            <consortium name="EnsemblMetazoa"/>
        </authorList>
    </citation>
    <scope>IDENTIFICATION</scope>
</reference>
<dbReference type="GO" id="GO:0005216">
    <property type="term" value="F:monoatomic ion channel activity"/>
    <property type="evidence" value="ECO:0007669"/>
    <property type="project" value="InterPro"/>
</dbReference>
<proteinExistence type="predicted"/>
<comment type="subcellular location">
    <subcellularLocation>
        <location evidence="1">Membrane</location>
        <topology evidence="1">Multi-pass membrane protein</topology>
    </subcellularLocation>
</comment>
<dbReference type="SMART" id="SM00248">
    <property type="entry name" value="ANK"/>
    <property type="match status" value="15"/>
</dbReference>
<dbReference type="GeneID" id="593070"/>
<feature type="repeat" description="ANK" evidence="11">
    <location>
        <begin position="321"/>
        <end position="353"/>
    </location>
</feature>
<evidence type="ECO:0000256" key="12">
    <source>
        <dbReference type="SAM" id="MobiDB-lite"/>
    </source>
</evidence>
<feature type="repeat" description="ANK" evidence="11">
    <location>
        <begin position="527"/>
        <end position="559"/>
    </location>
</feature>
<dbReference type="OMA" id="INTIDIW"/>
<feature type="transmembrane region" description="Helical" evidence="13">
    <location>
        <begin position="902"/>
        <end position="925"/>
    </location>
</feature>
<evidence type="ECO:0000256" key="7">
    <source>
        <dbReference type="ARBA" id="ARBA00023043"/>
    </source>
</evidence>
<evidence type="ECO:0000256" key="3">
    <source>
        <dbReference type="ARBA" id="ARBA00022606"/>
    </source>
</evidence>
<sequence length="1260" mass="142124">MASSSPRMYRTTSYADRLDDEGLDHLLDESDDEQFKWEGRGFGFDDELGKAEKEREEQRRILAKAVKSGDVDKLRKLLKSVGPDDVVDLINEHDGKNYSALHYAAASNNVTTVKLLLKYGADVNSVGAACRQPLHLAAAASPPKESKKGDSPRKTSVVKLLLSKNANINSQDFLGRTPLHIAILHNNSTAEGVLLANDDIDINKFDHHRATPLVLACYYGRSDVAAVLIKLDAELSGIRGFDENMDTPLHIALRERHLKIAKCIVEKGIVNGNITSLLTESNRNCVEPIHEVVKGGHRDILKHVFKECSDVSDILNRWDRNADTPLHIATYCGQYEITKMMVKKGADLDSMNKDRRTPLHLACAGNFQTIAVLFVENGADLKASDDDGLAPLQVAANSKSLDTIVALLERLRNLDLQTAGGRNDCLGPKLLEWVAAENKADALQILLQHGTKLHGVKENDVLGYILDAASKGHTETVVALINWNREVLKKRDDRGRTPLHLAAEAGREATTNELLKARPHVDETDVNGFTALHCASENGWVRTAEVLIRSKYDINKQTTDNQRTPLHLACGSGHFQMAQLLIFKEDADILLLDGDGENCLIHAIREGHENVARLLLSHEKWRDLMTITCVHPSSTDNTTTPMRVLIEHMPDIAIYVMDRCISWQNKTRLEFDFELLDDTFSPWRLRPKTAEKDANDSHISTANGLEDHHVITVASVSLEPNGLTNDGADVSTDDKTQVDDDGVAPEGARKDDDFPYEENGRLKKYAMPYTTKASEIRDAHPLNIMVSLKRGELLAHPLVTSLLHHKWTSNGRFFILLSLSFYLIFLLMLTGYVVVVPPSFYARSANTTTGVRWFADGEERWVEDGLTPEVIIFGLLGDWVVLVLSIINLLREFLQLKSYGLSYFNFGNLLEWVLYTLTVLFVLPLSDIQYITGIHIRMDWQWQCGAVAVFLAWINLILFVRRFAALGIYVIMLIDILRTFLKFVLILALFIVAFSMAFYMLLMNQEPFHRIQYSFAKTFVMMLGEVDFGDIFHDQNYLNTENTLAGGEEDFFLTNLFYEGITYTIFALFFVIMSILIMNMMVGLAVDDIHAIQQKAELHRLVMQAELVMTVQQALPMRIWRSAVICRKVIDMDEELTGLSKYYRAYRGYSQHVKKAIARAEETANMVKDYNSSRGRQRGSRVDMTQEDDSNNRFFSDMTHRLKVMESKAAEECEKRNIELAEIRADQRLLRDRFNGVEKKLDSFLNALTDIMEGRAADAD</sequence>
<evidence type="ECO:0000256" key="11">
    <source>
        <dbReference type="PROSITE-ProRule" id="PRU00023"/>
    </source>
</evidence>
<accession>A0A7M7T2Z4</accession>
<dbReference type="OrthoDB" id="1661883at2759"/>
<dbReference type="PROSITE" id="PS50088">
    <property type="entry name" value="ANK_REPEAT"/>
    <property type="match status" value="6"/>
</dbReference>
<dbReference type="RefSeq" id="XP_030850005.1">
    <property type="nucleotide sequence ID" value="XM_030994145.1"/>
</dbReference>
<keyword evidence="3" id="KW-0716">Sensory transduction</keyword>
<dbReference type="Pfam" id="PF00023">
    <property type="entry name" value="Ank"/>
    <property type="match status" value="2"/>
</dbReference>
<evidence type="ECO:0000313" key="16">
    <source>
        <dbReference type="Proteomes" id="UP000007110"/>
    </source>
</evidence>
<dbReference type="GO" id="GO:0016020">
    <property type="term" value="C:membrane"/>
    <property type="evidence" value="ECO:0007669"/>
    <property type="project" value="UniProtKB-SubCell"/>
</dbReference>
<evidence type="ECO:0000256" key="4">
    <source>
        <dbReference type="ARBA" id="ARBA00022692"/>
    </source>
</evidence>
<feature type="transmembrane region" description="Helical" evidence="13">
    <location>
        <begin position="1061"/>
        <end position="1086"/>
    </location>
</feature>
<evidence type="ECO:0000259" key="14">
    <source>
        <dbReference type="Pfam" id="PF00520"/>
    </source>
</evidence>
<feature type="transmembrane region" description="Helical" evidence="13">
    <location>
        <begin position="940"/>
        <end position="960"/>
    </location>
</feature>
<dbReference type="PROSITE" id="PS50297">
    <property type="entry name" value="ANK_REP_REGION"/>
    <property type="match status" value="6"/>
</dbReference>
<feature type="transmembrane region" description="Helical" evidence="13">
    <location>
        <begin position="813"/>
        <end position="835"/>
    </location>
</feature>
<keyword evidence="6 13" id="KW-1133">Transmembrane helix</keyword>
<dbReference type="PANTHER" id="PTHR47143">
    <property type="entry name" value="TRANSIENT RECEPTOR POTENTIAL CATION CHANNEL PROTEIN PAINLESS"/>
    <property type="match status" value="1"/>
</dbReference>
<evidence type="ECO:0000256" key="10">
    <source>
        <dbReference type="ARBA" id="ARBA00023303"/>
    </source>
</evidence>
<feature type="repeat" description="ANK" evidence="11">
    <location>
        <begin position="561"/>
        <end position="582"/>
    </location>
</feature>